<dbReference type="EMBL" id="JACDXJ010000001">
    <property type="protein sequence ID" value="MBA1158676.1"/>
    <property type="molecule type" value="Genomic_DNA"/>
</dbReference>
<dbReference type="RefSeq" id="WP_181054041.1">
    <property type="nucleotide sequence ID" value="NZ_JACDXJ010000001.1"/>
</dbReference>
<dbReference type="Proteomes" id="UP000572984">
    <property type="component" value="Unassembled WGS sequence"/>
</dbReference>
<accession>A0A838BVY6</accession>
<keyword evidence="3" id="KW-1185">Reference proteome</keyword>
<reference evidence="2 3" key="1">
    <citation type="submission" date="2020-07" db="EMBL/GenBank/DDBJ databases">
        <title>Draft genome and description of Microvirga mediterraneensis Marseille-Q2068 sp. nov.</title>
        <authorList>
            <person name="Boxberger M."/>
        </authorList>
    </citation>
    <scope>NUCLEOTIDE SEQUENCE [LARGE SCALE GENOMIC DNA]</scope>
    <source>
        <strain evidence="2 3">Marseille-Q2068</strain>
    </source>
</reference>
<evidence type="ECO:0000256" key="1">
    <source>
        <dbReference type="SAM" id="MobiDB-lite"/>
    </source>
</evidence>
<dbReference type="AlphaFoldDB" id="A0A838BVY6"/>
<comment type="caution">
    <text evidence="2">The sequence shown here is derived from an EMBL/GenBank/DDBJ whole genome shotgun (WGS) entry which is preliminary data.</text>
</comment>
<gene>
    <name evidence="2" type="ORF">H0S73_21465</name>
</gene>
<name>A0A838BVY6_9HYPH</name>
<evidence type="ECO:0000313" key="2">
    <source>
        <dbReference type="EMBL" id="MBA1158676.1"/>
    </source>
</evidence>
<feature type="compositionally biased region" description="Polar residues" evidence="1">
    <location>
        <begin position="484"/>
        <end position="493"/>
    </location>
</feature>
<evidence type="ECO:0000313" key="3">
    <source>
        <dbReference type="Proteomes" id="UP000572984"/>
    </source>
</evidence>
<proteinExistence type="predicted"/>
<sequence>MSFQAMLAARAHKDGRAQPSALFRHRAISENPLCIVAWQLGAEPYSVGAIAFGTKRSGPKVYVPGYPLDRELLFSALTDFAKDFCPAFEAYAQGAVEVIEHFGAELRVPKMLPQVIVANSETVGVLGRLGRRLAYLPTTGERAADPILPRLGRHFMWLAAHANTPGQQLILSMADLLATHYVAGMSSYEARSLAAMDAWVDPGKGRHGFDAAEVAERQAVGPAPDPIDAERVYDLMMQFNQARAGRRDAPTVRKLVKPLRDLYADLVDDTWKLVWKVVDRERKRTEAASVSRRVREDRIAYASHLSWMVGPAQGRRKVRMNSRSAAMRLNEYERAKAMMIAEEAIDDPLRMLPVLLAGKAIAGQVLRCDPDRRELINGRNCKRPSVVLRTDEPCALPTGTEVWWTKAPAGREWVIMSVAGNGAGSEVTLILQTNQAQEAGLPRVGQRACFSQLNTRTPYEVHLPQSTPWTHRPKEPPPPETDLENTSDITEAA</sequence>
<feature type="region of interest" description="Disordered" evidence="1">
    <location>
        <begin position="462"/>
        <end position="493"/>
    </location>
</feature>
<organism evidence="2 3">
    <name type="scientific">Microvirga mediterraneensis</name>
    <dbReference type="NCBI Taxonomy" id="2754695"/>
    <lineage>
        <taxon>Bacteria</taxon>
        <taxon>Pseudomonadati</taxon>
        <taxon>Pseudomonadota</taxon>
        <taxon>Alphaproteobacteria</taxon>
        <taxon>Hyphomicrobiales</taxon>
        <taxon>Methylobacteriaceae</taxon>
        <taxon>Microvirga</taxon>
    </lineage>
</organism>
<protein>
    <submittedName>
        <fullName evidence="2">Uncharacterized protein</fullName>
    </submittedName>
</protein>